<evidence type="ECO:0000256" key="2">
    <source>
        <dbReference type="ARBA" id="ARBA00006645"/>
    </source>
</evidence>
<evidence type="ECO:0000313" key="10">
    <source>
        <dbReference type="Proteomes" id="UP000296469"/>
    </source>
</evidence>
<evidence type="ECO:0000256" key="5">
    <source>
        <dbReference type="ARBA" id="ARBA00023125"/>
    </source>
</evidence>
<evidence type="ECO:0000313" key="9">
    <source>
        <dbReference type="EMBL" id="QCB94070.1"/>
    </source>
</evidence>
<evidence type="ECO:0000259" key="7">
    <source>
        <dbReference type="Pfam" id="PF01028"/>
    </source>
</evidence>
<dbReference type="InterPro" id="IPR013500">
    <property type="entry name" value="TopoI_cat_euk"/>
</dbReference>
<dbReference type="InterPro" id="IPR014711">
    <property type="entry name" value="TopoI_cat_a-hlx-sub_euk"/>
</dbReference>
<dbReference type="OrthoDB" id="9778962at2"/>
<keyword evidence="10" id="KW-1185">Reference proteome</keyword>
<dbReference type="GO" id="GO:0006265">
    <property type="term" value="P:DNA topological change"/>
    <property type="evidence" value="ECO:0007669"/>
    <property type="project" value="InterPro"/>
</dbReference>
<dbReference type="PRINTS" id="PR00416">
    <property type="entry name" value="EUTPISMRASEI"/>
</dbReference>
<dbReference type="EC" id="5.6.2.1" evidence="3"/>
<dbReference type="EMBL" id="CP039291">
    <property type="protein sequence ID" value="QCB94070.1"/>
    <property type="molecule type" value="Genomic_DNA"/>
</dbReference>
<dbReference type="Gene3D" id="1.10.132.120">
    <property type="match status" value="1"/>
</dbReference>
<proteinExistence type="inferred from homology"/>
<gene>
    <name evidence="9" type="ORF">E5225_11335</name>
</gene>
<dbReference type="InterPro" id="IPR035447">
    <property type="entry name" value="DNA_topo_I_N_sf"/>
</dbReference>
<dbReference type="Pfam" id="PF01028">
    <property type="entry name" value="Topoisom_I"/>
    <property type="match status" value="1"/>
</dbReference>
<evidence type="ECO:0000256" key="4">
    <source>
        <dbReference type="ARBA" id="ARBA00023029"/>
    </source>
</evidence>
<evidence type="ECO:0000259" key="8">
    <source>
        <dbReference type="Pfam" id="PF21338"/>
    </source>
</evidence>
<evidence type="ECO:0000256" key="1">
    <source>
        <dbReference type="ARBA" id="ARBA00000213"/>
    </source>
</evidence>
<keyword evidence="4" id="KW-0799">Topoisomerase</keyword>
<evidence type="ECO:0000256" key="3">
    <source>
        <dbReference type="ARBA" id="ARBA00012891"/>
    </source>
</evidence>
<dbReference type="Gene3D" id="3.90.15.10">
    <property type="entry name" value="Topoisomerase I, Chain A, domain 3"/>
    <property type="match status" value="1"/>
</dbReference>
<dbReference type="InterPro" id="IPR001631">
    <property type="entry name" value="TopoI"/>
</dbReference>
<dbReference type="GO" id="GO:0003917">
    <property type="term" value="F:DNA topoisomerase type I (single strand cut, ATP-independent) activity"/>
    <property type="evidence" value="ECO:0007669"/>
    <property type="project" value="UniProtKB-EC"/>
</dbReference>
<reference evidence="9 10" key="1">
    <citation type="submission" date="2019-04" db="EMBL/GenBank/DDBJ databases">
        <title>Isolation and identification of Cellulomonas shaoxiangyii sp. Nov. isolated from feces of the Tibetan antelopes (Pantholops hodgsonii) in the Qinghai-Tibet plateau of China.</title>
        <authorList>
            <person name="Tian Z."/>
        </authorList>
    </citation>
    <scope>NUCLEOTIDE SEQUENCE [LARGE SCALE GENOMIC DNA]</scope>
    <source>
        <strain evidence="9 10">Z28</strain>
    </source>
</reference>
<dbReference type="SUPFAM" id="SSF56349">
    <property type="entry name" value="DNA breaking-rejoining enzymes"/>
    <property type="match status" value="1"/>
</dbReference>
<dbReference type="InterPro" id="IPR049331">
    <property type="entry name" value="Top1B_N_bact"/>
</dbReference>
<comment type="catalytic activity">
    <reaction evidence="1">
        <text>ATP-independent breakage of single-stranded DNA, followed by passage and rejoining.</text>
        <dbReference type="EC" id="5.6.2.1"/>
    </reaction>
</comment>
<dbReference type="SUPFAM" id="SSF55869">
    <property type="entry name" value="DNA topoisomerase I domain"/>
    <property type="match status" value="1"/>
</dbReference>
<organism evidence="9 10">
    <name type="scientific">Cellulomonas shaoxiangyii</name>
    <dbReference type="NCBI Taxonomy" id="2566013"/>
    <lineage>
        <taxon>Bacteria</taxon>
        <taxon>Bacillati</taxon>
        <taxon>Actinomycetota</taxon>
        <taxon>Actinomycetes</taxon>
        <taxon>Micrococcales</taxon>
        <taxon>Cellulomonadaceae</taxon>
        <taxon>Cellulomonas</taxon>
    </lineage>
</organism>
<evidence type="ECO:0000256" key="6">
    <source>
        <dbReference type="ARBA" id="ARBA00023235"/>
    </source>
</evidence>
<dbReference type="InterPro" id="IPR011010">
    <property type="entry name" value="DNA_brk_join_enz"/>
</dbReference>
<comment type="similarity">
    <text evidence="2">Belongs to the type IB topoisomerase family.</text>
</comment>
<name>A0A4P7SJ20_9CELL</name>
<sequence length="331" mass="37324">MVRLRRVRIDQPGWTRRRAGRGFVYLDLDRRRIDDPEHLERVSTLAIPPAWKDVWICPWPNGHIQAAGFDDAQRRQYLYHQQWHTRRARLKHDHVLDVARRLPGARRRVQADLALDGMPRDKALALAFRLLDRAYLRVGGEGYARRNGSFGLATLRRDHVQVLAPAHDADPGAVHLVFPAKSGQVRDTIVEDEVVAALCRTLLRRRDPSPELLAWRDDAGWHDVTSSDVAGYVKDRLGDASPKDFRTWHATVLAARGFAQAGPTPASDRGRRRVVASVVKAVSEELGNTPAVARSSYVDPRVIELWERGETIAPTRSQAVAEKRTLAMLAP</sequence>
<accession>A0A4P7SJ20</accession>
<feature type="domain" description="DNA topoisomerase I catalytic core eukaryotic-type" evidence="7">
    <location>
        <begin position="85"/>
        <end position="295"/>
    </location>
</feature>
<dbReference type="RefSeq" id="WP_135975174.1">
    <property type="nucleotide sequence ID" value="NZ_CP039291.1"/>
</dbReference>
<keyword evidence="6 9" id="KW-0413">Isomerase</keyword>
<dbReference type="PROSITE" id="PS52038">
    <property type="entry name" value="TOPO_IB_2"/>
    <property type="match status" value="1"/>
</dbReference>
<dbReference type="Pfam" id="PF21338">
    <property type="entry name" value="Top1B_N_bact"/>
    <property type="match status" value="1"/>
</dbReference>
<dbReference type="KEGG" id="celz:E5225_11335"/>
<dbReference type="AlphaFoldDB" id="A0A4P7SJ20"/>
<feature type="domain" description="DNA topoisomerase IB N-terminal" evidence="8">
    <location>
        <begin position="22"/>
        <end position="70"/>
    </location>
</feature>
<protein>
    <recommendedName>
        <fullName evidence="3">DNA topoisomerase</fullName>
        <ecNumber evidence="3">5.6.2.1</ecNumber>
    </recommendedName>
</protein>
<dbReference type="GO" id="GO:0003677">
    <property type="term" value="F:DNA binding"/>
    <property type="evidence" value="ECO:0007669"/>
    <property type="project" value="UniProtKB-KW"/>
</dbReference>
<keyword evidence="5" id="KW-0238">DNA-binding</keyword>
<dbReference type="Gene3D" id="3.30.66.10">
    <property type="entry name" value="DNA topoisomerase I domain"/>
    <property type="match status" value="1"/>
</dbReference>
<dbReference type="Proteomes" id="UP000296469">
    <property type="component" value="Chromosome"/>
</dbReference>